<keyword evidence="6 11" id="KW-0732">Signal</keyword>
<dbReference type="InterPro" id="IPR035971">
    <property type="entry name" value="CBD_sf"/>
</dbReference>
<evidence type="ECO:0000256" key="8">
    <source>
        <dbReference type="ARBA" id="ARBA00023295"/>
    </source>
</evidence>
<dbReference type="GO" id="GO:0005576">
    <property type="term" value="C:extracellular region"/>
    <property type="evidence" value="ECO:0007669"/>
    <property type="project" value="UniProtKB-SubCell"/>
</dbReference>
<evidence type="ECO:0000256" key="1">
    <source>
        <dbReference type="ARBA" id="ARBA00001678"/>
    </source>
</evidence>
<evidence type="ECO:0000256" key="5">
    <source>
        <dbReference type="ARBA" id="ARBA00022525"/>
    </source>
</evidence>
<evidence type="ECO:0000313" key="13">
    <source>
        <dbReference type="EMBL" id="KAJ7728069.1"/>
    </source>
</evidence>
<feature type="signal peptide" evidence="11">
    <location>
        <begin position="1"/>
        <end position="18"/>
    </location>
</feature>
<evidence type="ECO:0000256" key="9">
    <source>
        <dbReference type="RuleBase" id="RU361153"/>
    </source>
</evidence>
<dbReference type="PROSITE" id="PS51164">
    <property type="entry name" value="CBM1_2"/>
    <property type="match status" value="1"/>
</dbReference>
<dbReference type="Pfam" id="PF00734">
    <property type="entry name" value="CBM_1"/>
    <property type="match status" value="1"/>
</dbReference>
<dbReference type="EMBL" id="JARKIB010000175">
    <property type="protein sequence ID" value="KAJ7728069.1"/>
    <property type="molecule type" value="Genomic_DNA"/>
</dbReference>
<dbReference type="InterPro" id="IPR018087">
    <property type="entry name" value="Glyco_hydro_5_CS"/>
</dbReference>
<gene>
    <name evidence="13" type="ORF">B0H16DRAFT_1331134</name>
</gene>
<dbReference type="PANTHER" id="PTHR31451:SF39">
    <property type="entry name" value="MANNAN ENDO-1,4-BETA-MANNOSIDASE 1"/>
    <property type="match status" value="1"/>
</dbReference>
<feature type="chain" id="PRO_5042067580" description="mannan endo-1,4-beta-mannosidase" evidence="11">
    <location>
        <begin position="19"/>
        <end position="443"/>
    </location>
</feature>
<evidence type="ECO:0000256" key="10">
    <source>
        <dbReference type="SAM" id="MobiDB-lite"/>
    </source>
</evidence>
<evidence type="ECO:0000256" key="4">
    <source>
        <dbReference type="ARBA" id="ARBA00012706"/>
    </source>
</evidence>
<keyword evidence="8 9" id="KW-0326">Glycosidase</keyword>
<feature type="domain" description="CBM1" evidence="12">
    <location>
        <begin position="18"/>
        <end position="54"/>
    </location>
</feature>
<evidence type="ECO:0000256" key="2">
    <source>
        <dbReference type="ARBA" id="ARBA00004613"/>
    </source>
</evidence>
<dbReference type="PROSITE" id="PS00659">
    <property type="entry name" value="GLYCOSYL_HYDROL_F5"/>
    <property type="match status" value="1"/>
</dbReference>
<comment type="subcellular location">
    <subcellularLocation>
        <location evidence="2">Secreted</location>
    </subcellularLocation>
</comment>
<evidence type="ECO:0000313" key="14">
    <source>
        <dbReference type="Proteomes" id="UP001215598"/>
    </source>
</evidence>
<dbReference type="SUPFAM" id="SSF57180">
    <property type="entry name" value="Cellulose-binding domain"/>
    <property type="match status" value="1"/>
</dbReference>
<proteinExistence type="inferred from homology"/>
<dbReference type="Pfam" id="PF00150">
    <property type="entry name" value="Cellulase"/>
    <property type="match status" value="1"/>
</dbReference>
<comment type="catalytic activity">
    <reaction evidence="1">
        <text>Random hydrolysis of (1-&gt;4)-beta-D-mannosidic linkages in mannans, galactomannans and glucomannans.</text>
        <dbReference type="EC" id="3.2.1.78"/>
    </reaction>
</comment>
<name>A0AAD7HTL9_9AGAR</name>
<dbReference type="EC" id="3.2.1.78" evidence="4"/>
<evidence type="ECO:0000256" key="7">
    <source>
        <dbReference type="ARBA" id="ARBA00022801"/>
    </source>
</evidence>
<comment type="caution">
    <text evidence="13">The sequence shown here is derived from an EMBL/GenBank/DDBJ whole genome shotgun (WGS) entry which is preliminary data.</text>
</comment>
<reference evidence="13" key="1">
    <citation type="submission" date="2023-03" db="EMBL/GenBank/DDBJ databases">
        <title>Massive genome expansion in bonnet fungi (Mycena s.s.) driven by repeated elements and novel gene families across ecological guilds.</title>
        <authorList>
            <consortium name="Lawrence Berkeley National Laboratory"/>
            <person name="Harder C.B."/>
            <person name="Miyauchi S."/>
            <person name="Viragh M."/>
            <person name="Kuo A."/>
            <person name="Thoen E."/>
            <person name="Andreopoulos B."/>
            <person name="Lu D."/>
            <person name="Skrede I."/>
            <person name="Drula E."/>
            <person name="Henrissat B."/>
            <person name="Morin E."/>
            <person name="Kohler A."/>
            <person name="Barry K."/>
            <person name="LaButti K."/>
            <person name="Morin E."/>
            <person name="Salamov A."/>
            <person name="Lipzen A."/>
            <person name="Mereny Z."/>
            <person name="Hegedus B."/>
            <person name="Baldrian P."/>
            <person name="Stursova M."/>
            <person name="Weitz H."/>
            <person name="Taylor A."/>
            <person name="Grigoriev I.V."/>
            <person name="Nagy L.G."/>
            <person name="Martin F."/>
            <person name="Kauserud H."/>
        </authorList>
    </citation>
    <scope>NUCLEOTIDE SEQUENCE</scope>
    <source>
        <strain evidence="13">CBHHK182m</strain>
    </source>
</reference>
<dbReference type="InterPro" id="IPR045053">
    <property type="entry name" value="MAN-like"/>
</dbReference>
<accession>A0AAD7HTL9</accession>
<dbReference type="SMART" id="SM00236">
    <property type="entry name" value="fCBD"/>
    <property type="match status" value="1"/>
</dbReference>
<dbReference type="InterPro" id="IPR000254">
    <property type="entry name" value="CBD"/>
</dbReference>
<evidence type="ECO:0000259" key="12">
    <source>
        <dbReference type="PROSITE" id="PS51164"/>
    </source>
</evidence>
<comment type="similarity">
    <text evidence="3 9">Belongs to the glycosyl hydrolase 5 (cellulase A) family.</text>
</comment>
<dbReference type="PANTHER" id="PTHR31451">
    <property type="match status" value="1"/>
</dbReference>
<dbReference type="SUPFAM" id="SSF51445">
    <property type="entry name" value="(Trans)glycosidases"/>
    <property type="match status" value="1"/>
</dbReference>
<evidence type="ECO:0000256" key="6">
    <source>
        <dbReference type="ARBA" id="ARBA00022729"/>
    </source>
</evidence>
<dbReference type="InterPro" id="IPR017853">
    <property type="entry name" value="GH"/>
</dbReference>
<keyword evidence="7 9" id="KW-0378">Hydrolase</keyword>
<dbReference type="Gene3D" id="3.20.20.80">
    <property type="entry name" value="Glycosidases"/>
    <property type="match status" value="1"/>
</dbReference>
<dbReference type="PROSITE" id="PS00562">
    <property type="entry name" value="CBM1_1"/>
    <property type="match status" value="1"/>
</dbReference>
<dbReference type="Proteomes" id="UP001215598">
    <property type="component" value="Unassembled WGS sequence"/>
</dbReference>
<dbReference type="GO" id="GO:0030248">
    <property type="term" value="F:cellulose binding"/>
    <property type="evidence" value="ECO:0007669"/>
    <property type="project" value="InterPro"/>
</dbReference>
<dbReference type="GO" id="GO:0016985">
    <property type="term" value="F:mannan endo-1,4-beta-mannosidase activity"/>
    <property type="evidence" value="ECO:0007669"/>
    <property type="project" value="UniProtKB-EC"/>
</dbReference>
<dbReference type="InterPro" id="IPR001547">
    <property type="entry name" value="Glyco_hydro_5"/>
</dbReference>
<dbReference type="GO" id="GO:0046355">
    <property type="term" value="P:mannan catabolic process"/>
    <property type="evidence" value="ECO:0007669"/>
    <property type="project" value="UniProtKB-ARBA"/>
</dbReference>
<organism evidence="13 14">
    <name type="scientific">Mycena metata</name>
    <dbReference type="NCBI Taxonomy" id="1033252"/>
    <lineage>
        <taxon>Eukaryota</taxon>
        <taxon>Fungi</taxon>
        <taxon>Dikarya</taxon>
        <taxon>Basidiomycota</taxon>
        <taxon>Agaricomycotina</taxon>
        <taxon>Agaricomycetes</taxon>
        <taxon>Agaricomycetidae</taxon>
        <taxon>Agaricales</taxon>
        <taxon>Marasmiineae</taxon>
        <taxon>Mycenaceae</taxon>
        <taxon>Mycena</taxon>
    </lineage>
</organism>
<sequence>MIRSTLLVLALSLPSVFGQSPEWGQCGGIGWTGATTCVSGTVCTVSNAYYSQCLPGTATTTTVSTAPPTSTSTATTSTASSPASTGFVKTSGTRFTLNGARYTLIGENAYWLALGGYSATDINKALSDIAASGATTVSRLISTRGFNEVTSANGIYFHLWSGRSATVNTGANGLGMLDTVIAAAKQHGLRLIVSLTNNWSDYGGMDVYAAQLLGSGQSHDVFYTNPTIIAAFKTYVQAVVTRYVNEPGILAWELVNEPRCSGSSTTASSSCTVSTITTWVSTMSAFIKSIDSNHLVGLGDEGFFNEPGNSDYMYQGSAGIDFVANLKVSTIDFGTFHVRNWWGETNTVPWGTQWITDHATAMTNANKPVILEEFGISNSSTRASTYTTWYQNVISTGLTGDLIWQAGSQLTNGPTANDGYAIYPGNPEYAAMQAHAAALKARG</sequence>
<evidence type="ECO:0000256" key="3">
    <source>
        <dbReference type="ARBA" id="ARBA00005641"/>
    </source>
</evidence>
<feature type="region of interest" description="Disordered" evidence="10">
    <location>
        <begin position="60"/>
        <end position="80"/>
    </location>
</feature>
<evidence type="ECO:0000256" key="11">
    <source>
        <dbReference type="SAM" id="SignalP"/>
    </source>
</evidence>
<dbReference type="AlphaFoldDB" id="A0AAD7HTL9"/>
<keyword evidence="5" id="KW-0964">Secreted</keyword>
<keyword evidence="14" id="KW-1185">Reference proteome</keyword>
<protein>
    <recommendedName>
        <fullName evidence="4">mannan endo-1,4-beta-mannosidase</fullName>
        <ecNumber evidence="4">3.2.1.78</ecNumber>
    </recommendedName>
</protein>